<protein>
    <submittedName>
        <fullName evidence="1">Uncharacterized protein (DUF2267 family)</fullName>
    </submittedName>
</protein>
<keyword evidence="2" id="KW-1185">Reference proteome</keyword>
<reference evidence="1 2" key="1">
    <citation type="submission" date="2020-10" db="EMBL/GenBank/DDBJ databases">
        <title>Sequencing the genomes of 1000 actinobacteria strains.</title>
        <authorList>
            <person name="Klenk H.-P."/>
        </authorList>
    </citation>
    <scope>NUCLEOTIDE SEQUENCE [LARGE SCALE GENOMIC DNA]</scope>
    <source>
        <strain evidence="1 2">DSM 44653</strain>
    </source>
</reference>
<dbReference type="InterPro" id="IPR038282">
    <property type="entry name" value="DUF2267_sf"/>
</dbReference>
<name>A0ABR9HZK1_9PSEU</name>
<dbReference type="Gene3D" id="1.10.490.110">
    <property type="entry name" value="Uncharacterized conserved protein DUF2267"/>
    <property type="match status" value="1"/>
</dbReference>
<dbReference type="RefSeq" id="WP_086864834.1">
    <property type="nucleotide sequence ID" value="NZ_JADBEG010000001.1"/>
</dbReference>
<dbReference type="Proteomes" id="UP000631670">
    <property type="component" value="Unassembled WGS sequence"/>
</dbReference>
<sequence>MSPHRDPLAHAQQRAHEWLTAVAAQLGTEDRHFAYRATRAWLHLVRDRLTVDSAVHLGAQLPQFLRGVYYEGWAPAKVPVRYDAERFSALFAGEARVGIAEVPAIAGAVSAAMNGLFSPGQLDHVFAMLPAGLRSELEGRPAVPAAEPASRGTEHLRLNALEDTVLLLTDAVSALARGLEELPTSEPGGGRVATAAQEAHRILMSRDTVQT</sequence>
<comment type="caution">
    <text evidence="1">The sequence shown here is derived from an EMBL/GenBank/DDBJ whole genome shotgun (WGS) entry which is preliminary data.</text>
</comment>
<dbReference type="EMBL" id="JADBEG010000001">
    <property type="protein sequence ID" value="MBE1496365.1"/>
    <property type="molecule type" value="Genomic_DNA"/>
</dbReference>
<evidence type="ECO:0000313" key="2">
    <source>
        <dbReference type="Proteomes" id="UP000631670"/>
    </source>
</evidence>
<accession>A0ABR9HZK1</accession>
<proteinExistence type="predicted"/>
<dbReference type="InterPro" id="IPR018727">
    <property type="entry name" value="DUF2267"/>
</dbReference>
<gene>
    <name evidence="1" type="ORF">H4696_003465</name>
</gene>
<dbReference type="Pfam" id="PF10025">
    <property type="entry name" value="DUF2267"/>
    <property type="match status" value="1"/>
</dbReference>
<evidence type="ECO:0000313" key="1">
    <source>
        <dbReference type="EMBL" id="MBE1496365.1"/>
    </source>
</evidence>
<organism evidence="1 2">
    <name type="scientific">Amycolatopsis lexingtonensis</name>
    <dbReference type="NCBI Taxonomy" id="218822"/>
    <lineage>
        <taxon>Bacteria</taxon>
        <taxon>Bacillati</taxon>
        <taxon>Actinomycetota</taxon>
        <taxon>Actinomycetes</taxon>
        <taxon>Pseudonocardiales</taxon>
        <taxon>Pseudonocardiaceae</taxon>
        <taxon>Amycolatopsis</taxon>
    </lineage>
</organism>